<name>A0A0F8YWN2_9ZZZZ</name>
<dbReference type="EMBL" id="LAZR01067032">
    <property type="protein sequence ID" value="KKK52396.1"/>
    <property type="molecule type" value="Genomic_DNA"/>
</dbReference>
<dbReference type="AlphaFoldDB" id="A0A0F8YWN2"/>
<organism evidence="1">
    <name type="scientific">marine sediment metagenome</name>
    <dbReference type="NCBI Taxonomy" id="412755"/>
    <lineage>
        <taxon>unclassified sequences</taxon>
        <taxon>metagenomes</taxon>
        <taxon>ecological metagenomes</taxon>
    </lineage>
</organism>
<sequence>MAESIAPGSFSASHSTAFSMNGASFCPIFVKAFSAVVLILSHERERPPSIVSNAAVALPADSIVASMAVPNAAAPVADVSAMTAEPASIEPKRSTTSTPISIEPFFIRSNACLTFPPSAMNSLKPFPAIARNALSAIVPAFPSSESAPFICTAATEVGT</sequence>
<evidence type="ECO:0000313" key="1">
    <source>
        <dbReference type="EMBL" id="KKK52396.1"/>
    </source>
</evidence>
<protein>
    <submittedName>
        <fullName evidence="1">Uncharacterized protein</fullName>
    </submittedName>
</protein>
<proteinExistence type="predicted"/>
<comment type="caution">
    <text evidence="1">The sequence shown here is derived from an EMBL/GenBank/DDBJ whole genome shotgun (WGS) entry which is preliminary data.</text>
</comment>
<feature type="non-terminal residue" evidence="1">
    <location>
        <position position="159"/>
    </location>
</feature>
<reference evidence="1" key="1">
    <citation type="journal article" date="2015" name="Nature">
        <title>Complex archaea that bridge the gap between prokaryotes and eukaryotes.</title>
        <authorList>
            <person name="Spang A."/>
            <person name="Saw J.H."/>
            <person name="Jorgensen S.L."/>
            <person name="Zaremba-Niedzwiedzka K."/>
            <person name="Martijn J."/>
            <person name="Lind A.E."/>
            <person name="van Eijk R."/>
            <person name="Schleper C."/>
            <person name="Guy L."/>
            <person name="Ettema T.J."/>
        </authorList>
    </citation>
    <scope>NUCLEOTIDE SEQUENCE</scope>
</reference>
<accession>A0A0F8YWN2</accession>
<gene>
    <name evidence="1" type="ORF">LCGC14_3105330</name>
</gene>